<dbReference type="Gene3D" id="3.30.40.10">
    <property type="entry name" value="Zinc/RING finger domain, C3HC4 (zinc finger)"/>
    <property type="match status" value="1"/>
</dbReference>
<evidence type="ECO:0000256" key="7">
    <source>
        <dbReference type="ARBA" id="ARBA00022833"/>
    </source>
</evidence>
<protein>
    <submittedName>
        <fullName evidence="10">E3 SUMO-protein ligase</fullName>
    </submittedName>
</protein>
<dbReference type="CDD" id="cd16650">
    <property type="entry name" value="SP-RING_PIAS-like"/>
    <property type="match status" value="1"/>
</dbReference>
<evidence type="ECO:0000256" key="4">
    <source>
        <dbReference type="ARBA" id="ARBA00022723"/>
    </source>
</evidence>
<dbReference type="PROSITE" id="PS51044">
    <property type="entry name" value="ZF_SP_RING"/>
    <property type="match status" value="1"/>
</dbReference>
<gene>
    <name evidence="10" type="primary">pli1</name>
    <name evidence="10" type="ORF">g.113509</name>
</gene>
<dbReference type="GO" id="GO:0000785">
    <property type="term" value="C:chromatin"/>
    <property type="evidence" value="ECO:0007669"/>
    <property type="project" value="TreeGrafter"/>
</dbReference>
<dbReference type="Pfam" id="PF14324">
    <property type="entry name" value="PINIT"/>
    <property type="match status" value="1"/>
</dbReference>
<reference evidence="10" key="1">
    <citation type="submission" date="2018-04" db="EMBL/GenBank/DDBJ databases">
        <title>Transcriptome of Schizaphis graminum biotype I.</title>
        <authorList>
            <person name="Scully E.D."/>
            <person name="Geib S.M."/>
            <person name="Palmer N.A."/>
            <person name="Koch K."/>
            <person name="Bradshaw J."/>
            <person name="Heng-Moss T."/>
            <person name="Sarath G."/>
        </authorList>
    </citation>
    <scope>NUCLEOTIDE SEQUENCE</scope>
</reference>
<evidence type="ECO:0000256" key="3">
    <source>
        <dbReference type="ARBA" id="ARBA00022679"/>
    </source>
</evidence>
<sequence>MSELQPSSRKLINLDTTNSTSKSEYNVVFTPEPFYKNICTIIEPVAIYCDSIVESECGQSQEHTQFVFKFTLSKLIIDMIKRQKNRFQFQIRFGEEQLEEESDLSDGLPGPIDICFNLKHSSTAETSPITYDCGTLNKENEENEISILWPFCKKTYYMALNIVETMSVKDLILRVGFHNKLYGIKLNTKAKAIELMKNAGTDSVTYEFLLLCSLSQKRMKLPARSLNCSHLKCFDLFAFMTAVKETLRWICPICTIPIPFNDLAVDTFLLDIINDSNFPKHYLGMTLYANGEWEPYVFDIINDVKNRNPKDILNNPYDVNLPVEKPFLPITNGLNRIEQTLTDLTINSTNIKKEPSTKILKTEDADE</sequence>
<keyword evidence="10" id="KW-0436">Ligase</keyword>
<keyword evidence="6" id="KW-0833">Ubl conjugation pathway</keyword>
<keyword evidence="4" id="KW-0479">Metal-binding</keyword>
<dbReference type="EMBL" id="GGMR01003135">
    <property type="protein sequence ID" value="MBY15754.1"/>
    <property type="molecule type" value="Transcribed_RNA"/>
</dbReference>
<accession>A0A2S2NEV5</accession>
<evidence type="ECO:0000313" key="10">
    <source>
        <dbReference type="EMBL" id="MBY15754.1"/>
    </source>
</evidence>
<evidence type="ECO:0000256" key="2">
    <source>
        <dbReference type="ARBA" id="ARBA00005383"/>
    </source>
</evidence>
<dbReference type="Pfam" id="PF02891">
    <property type="entry name" value="zf-MIZ"/>
    <property type="match status" value="1"/>
</dbReference>
<dbReference type="PANTHER" id="PTHR10782">
    <property type="entry name" value="ZINC FINGER MIZ DOMAIN-CONTAINING PROTEIN"/>
    <property type="match status" value="1"/>
</dbReference>
<dbReference type="PANTHER" id="PTHR10782:SF4">
    <property type="entry name" value="TONALLI, ISOFORM E"/>
    <property type="match status" value="1"/>
</dbReference>
<dbReference type="AlphaFoldDB" id="A0A2S2NEV5"/>
<dbReference type="GO" id="GO:0008270">
    <property type="term" value="F:zinc ion binding"/>
    <property type="evidence" value="ECO:0007669"/>
    <property type="project" value="UniProtKB-KW"/>
</dbReference>
<dbReference type="InterPro" id="IPR004181">
    <property type="entry name" value="Znf_MIZ"/>
</dbReference>
<organism evidence="10">
    <name type="scientific">Schizaphis graminum</name>
    <name type="common">Green bug aphid</name>
    <dbReference type="NCBI Taxonomy" id="13262"/>
    <lineage>
        <taxon>Eukaryota</taxon>
        <taxon>Metazoa</taxon>
        <taxon>Ecdysozoa</taxon>
        <taxon>Arthropoda</taxon>
        <taxon>Hexapoda</taxon>
        <taxon>Insecta</taxon>
        <taxon>Pterygota</taxon>
        <taxon>Neoptera</taxon>
        <taxon>Paraneoptera</taxon>
        <taxon>Hemiptera</taxon>
        <taxon>Sternorrhyncha</taxon>
        <taxon>Aphidomorpha</taxon>
        <taxon>Aphidoidea</taxon>
        <taxon>Aphididae</taxon>
        <taxon>Aphidini</taxon>
        <taxon>Schizaphis</taxon>
    </lineage>
</organism>
<dbReference type="Gene3D" id="2.60.120.780">
    <property type="entry name" value="PINIT domain"/>
    <property type="match status" value="1"/>
</dbReference>
<keyword evidence="5 8" id="KW-0863">Zinc-finger</keyword>
<comment type="pathway">
    <text evidence="1">Protein modification; protein sumoylation.</text>
</comment>
<dbReference type="GO" id="GO:0016874">
    <property type="term" value="F:ligase activity"/>
    <property type="evidence" value="ECO:0007669"/>
    <property type="project" value="UniProtKB-KW"/>
</dbReference>
<dbReference type="InterPro" id="IPR013083">
    <property type="entry name" value="Znf_RING/FYVE/PHD"/>
</dbReference>
<dbReference type="InterPro" id="IPR038654">
    <property type="entry name" value="PINIT_sf"/>
</dbReference>
<evidence type="ECO:0000256" key="6">
    <source>
        <dbReference type="ARBA" id="ARBA00022786"/>
    </source>
</evidence>
<dbReference type="InterPro" id="IPR023321">
    <property type="entry name" value="PINIT"/>
</dbReference>
<keyword evidence="3" id="KW-0808">Transferase</keyword>
<name>A0A2S2NEV5_SCHGA</name>
<feature type="domain" description="SP-RING-type" evidence="9">
    <location>
        <begin position="195"/>
        <end position="278"/>
    </location>
</feature>
<evidence type="ECO:0000259" key="9">
    <source>
        <dbReference type="PROSITE" id="PS51044"/>
    </source>
</evidence>
<proteinExistence type="inferred from homology"/>
<evidence type="ECO:0000256" key="5">
    <source>
        <dbReference type="ARBA" id="ARBA00022771"/>
    </source>
</evidence>
<comment type="similarity">
    <text evidence="2">Belongs to the PIAS family.</text>
</comment>
<keyword evidence="7" id="KW-0862">Zinc</keyword>
<dbReference type="GO" id="GO:0061665">
    <property type="term" value="F:SUMO ligase activity"/>
    <property type="evidence" value="ECO:0007669"/>
    <property type="project" value="TreeGrafter"/>
</dbReference>
<evidence type="ECO:0000256" key="8">
    <source>
        <dbReference type="PROSITE-ProRule" id="PRU00452"/>
    </source>
</evidence>
<dbReference type="GO" id="GO:0016925">
    <property type="term" value="P:protein sumoylation"/>
    <property type="evidence" value="ECO:0007669"/>
    <property type="project" value="UniProtKB-UniPathway"/>
</dbReference>
<dbReference type="UniPathway" id="UPA00886"/>
<evidence type="ECO:0000256" key="1">
    <source>
        <dbReference type="ARBA" id="ARBA00004718"/>
    </source>
</evidence>